<dbReference type="InterPro" id="IPR003593">
    <property type="entry name" value="AAA+_ATPase"/>
</dbReference>
<dbReference type="GO" id="GO:0005524">
    <property type="term" value="F:ATP binding"/>
    <property type="evidence" value="ECO:0007669"/>
    <property type="project" value="UniProtKB-KW"/>
</dbReference>
<dbReference type="InterPro" id="IPR027417">
    <property type="entry name" value="P-loop_NTPase"/>
</dbReference>
<protein>
    <submittedName>
        <fullName evidence="5">ABC transporter</fullName>
    </submittedName>
</protein>
<evidence type="ECO:0000259" key="4">
    <source>
        <dbReference type="PROSITE" id="PS50893"/>
    </source>
</evidence>
<dbReference type="PROSITE" id="PS00211">
    <property type="entry name" value="ABC_TRANSPORTER_1"/>
    <property type="match status" value="1"/>
</dbReference>
<evidence type="ECO:0000313" key="5">
    <source>
        <dbReference type="EMBL" id="POY41017.1"/>
    </source>
</evidence>
<evidence type="ECO:0000256" key="1">
    <source>
        <dbReference type="ARBA" id="ARBA00022448"/>
    </source>
</evidence>
<dbReference type="SUPFAM" id="SSF52540">
    <property type="entry name" value="P-loop containing nucleoside triphosphate hydrolases"/>
    <property type="match status" value="2"/>
</dbReference>
<name>A0A2S5AFN7_9FLAO</name>
<sequence>MNNKPHWNILLSDSVNKNQLIKTLLSGSSTGELAIYNNLKGILFSDITIQQFIEKEEQYDTLEAASNRKLRSFSAGEQKKEFLNYCLNQKPDYIILDNPFDHLDQASRKTLADSLKQLSESLSFIQLVNRTEDLLSFVENKVQITDDSFVTKPIETSKKSTEEKHTTQIPKPLHSFDNTNEILVKMDGVSVSYDERPIVDSIFWTIKQDEFWQLVGPNGSGKSTILSMITGENPKGYEQELYLFGRKKGSGESVWDIKKNIGIFSTSMTQMFKRNHTVEQMILSGFFDSIGLYTQPTILQKQIAAQWLEVIGMSALKNKSFMQLSLGQQRVILIVRAVIKHPPLIILDEPLDGLDDHNSVLVTDLINLLIQETNMTIIYVSHRMEPALKPTSIFELVPSKTGSIGKIKQDIVS</sequence>
<keyword evidence="1" id="KW-0813">Transport</keyword>
<evidence type="ECO:0000256" key="3">
    <source>
        <dbReference type="ARBA" id="ARBA00022840"/>
    </source>
</evidence>
<reference evidence="5 6" key="1">
    <citation type="submission" date="2018-01" db="EMBL/GenBank/DDBJ databases">
        <authorList>
            <person name="Gaut B.S."/>
            <person name="Morton B.R."/>
            <person name="Clegg M.T."/>
            <person name="Duvall M.R."/>
        </authorList>
    </citation>
    <scope>NUCLEOTIDE SEQUENCE [LARGE SCALE GENOMIC DNA]</scope>
    <source>
        <strain evidence="5 6">HR-AY</strain>
    </source>
</reference>
<dbReference type="Gene3D" id="3.40.50.300">
    <property type="entry name" value="P-loop containing nucleotide triphosphate hydrolases"/>
    <property type="match status" value="2"/>
</dbReference>
<dbReference type="Proteomes" id="UP000237310">
    <property type="component" value="Unassembled WGS sequence"/>
</dbReference>
<dbReference type="GO" id="GO:0042626">
    <property type="term" value="F:ATPase-coupled transmembrane transporter activity"/>
    <property type="evidence" value="ECO:0007669"/>
    <property type="project" value="TreeGrafter"/>
</dbReference>
<comment type="caution">
    <text evidence="5">The sequence shown here is derived from an EMBL/GenBank/DDBJ whole genome shotgun (WGS) entry which is preliminary data.</text>
</comment>
<organism evidence="5 6">
    <name type="scientific">Flavobacterium alvei</name>
    <dbReference type="NCBI Taxonomy" id="2080416"/>
    <lineage>
        <taxon>Bacteria</taxon>
        <taxon>Pseudomonadati</taxon>
        <taxon>Bacteroidota</taxon>
        <taxon>Flavobacteriia</taxon>
        <taxon>Flavobacteriales</taxon>
        <taxon>Flavobacteriaceae</taxon>
        <taxon>Flavobacterium</taxon>
    </lineage>
</organism>
<keyword evidence="3" id="KW-0067">ATP-binding</keyword>
<dbReference type="EMBL" id="PQVG01000001">
    <property type="protein sequence ID" value="POY41017.1"/>
    <property type="molecule type" value="Genomic_DNA"/>
</dbReference>
<feature type="domain" description="ABC transporter" evidence="4">
    <location>
        <begin position="184"/>
        <end position="412"/>
    </location>
</feature>
<dbReference type="PANTHER" id="PTHR43553:SF3">
    <property type="entry name" value="ABC TRANSPORTER ATP-BINDING PROTEIN MODF"/>
    <property type="match status" value="1"/>
</dbReference>
<dbReference type="OrthoDB" id="9789994at2"/>
<dbReference type="GO" id="GO:0043190">
    <property type="term" value="C:ATP-binding cassette (ABC) transporter complex"/>
    <property type="evidence" value="ECO:0007669"/>
    <property type="project" value="TreeGrafter"/>
</dbReference>
<proteinExistence type="predicted"/>
<dbReference type="PROSITE" id="PS50893">
    <property type="entry name" value="ABC_TRANSPORTER_2"/>
    <property type="match status" value="1"/>
</dbReference>
<gene>
    <name evidence="5" type="ORF">C3L50_00375</name>
</gene>
<evidence type="ECO:0000313" key="6">
    <source>
        <dbReference type="Proteomes" id="UP000237310"/>
    </source>
</evidence>
<dbReference type="InterPro" id="IPR003439">
    <property type="entry name" value="ABC_transporter-like_ATP-bd"/>
</dbReference>
<dbReference type="InterPro" id="IPR050095">
    <property type="entry name" value="ECF_ABC_transporter_ATP-bd"/>
</dbReference>
<evidence type="ECO:0000256" key="2">
    <source>
        <dbReference type="ARBA" id="ARBA00022741"/>
    </source>
</evidence>
<dbReference type="GO" id="GO:0016887">
    <property type="term" value="F:ATP hydrolysis activity"/>
    <property type="evidence" value="ECO:0007669"/>
    <property type="project" value="InterPro"/>
</dbReference>
<keyword evidence="2" id="KW-0547">Nucleotide-binding</keyword>
<dbReference type="Pfam" id="PF00005">
    <property type="entry name" value="ABC_tran"/>
    <property type="match status" value="1"/>
</dbReference>
<accession>A0A2S5AFN7</accession>
<keyword evidence="6" id="KW-1185">Reference proteome</keyword>
<dbReference type="RefSeq" id="WP_103803942.1">
    <property type="nucleotide sequence ID" value="NZ_PQVG01000001.1"/>
</dbReference>
<dbReference type="AlphaFoldDB" id="A0A2S5AFN7"/>
<dbReference type="InterPro" id="IPR017871">
    <property type="entry name" value="ABC_transporter-like_CS"/>
</dbReference>
<dbReference type="SMART" id="SM00382">
    <property type="entry name" value="AAA"/>
    <property type="match status" value="1"/>
</dbReference>
<dbReference type="PANTHER" id="PTHR43553">
    <property type="entry name" value="HEAVY METAL TRANSPORTER"/>
    <property type="match status" value="1"/>
</dbReference>